<organism evidence="1 2">
    <name type="scientific">Fusarium venenatum</name>
    <dbReference type="NCBI Taxonomy" id="56646"/>
    <lineage>
        <taxon>Eukaryota</taxon>
        <taxon>Fungi</taxon>
        <taxon>Dikarya</taxon>
        <taxon>Ascomycota</taxon>
        <taxon>Pezizomycotina</taxon>
        <taxon>Sordariomycetes</taxon>
        <taxon>Hypocreomycetidae</taxon>
        <taxon>Hypocreales</taxon>
        <taxon>Nectriaceae</taxon>
        <taxon>Fusarium</taxon>
    </lineage>
</organism>
<dbReference type="EMBL" id="LN649230">
    <property type="protein sequence ID" value="CEI60508.1"/>
    <property type="molecule type" value="Genomic_DNA"/>
</dbReference>
<dbReference type="KEGG" id="fvn:FVRRES_04944"/>
<dbReference type="GeneID" id="37256583"/>
<proteinExistence type="predicted"/>
<protein>
    <submittedName>
        <fullName evidence="1">Uncharacterized protein</fullName>
    </submittedName>
</protein>
<accession>A0A2L2SVG3</accession>
<name>A0A2L2SVG3_9HYPO</name>
<evidence type="ECO:0000313" key="2">
    <source>
        <dbReference type="Proteomes" id="UP000245910"/>
    </source>
</evidence>
<sequence length="189" mass="21359">MLSETYLGKPLRGAPLCKKHFQEHVLGQTSKSNSPTRIQPRRLAKDKHLLTKTDTKKRYVDEDLLNSITKRRKTDSPVSQNRKLNSFANLLERQVSQIAELAAEKGPHNCSFGPAPWECHMCASHFTEFVVEKLAIVKPVAPVANMATVGKVLQLNSRMDFGEGEMITFQWEGLSYVIDACRTPMFMIL</sequence>
<dbReference type="Proteomes" id="UP000245910">
    <property type="component" value="Chromosome II"/>
</dbReference>
<dbReference type="AlphaFoldDB" id="A0A2L2SVG3"/>
<reference evidence="2" key="1">
    <citation type="submission" date="2014-10" db="EMBL/GenBank/DDBJ databases">
        <authorList>
            <person name="King R."/>
        </authorList>
    </citation>
    <scope>NUCLEOTIDE SEQUENCE [LARGE SCALE GENOMIC DNA]</scope>
    <source>
        <strain evidence="2">A3/5</strain>
    </source>
</reference>
<keyword evidence="2" id="KW-1185">Reference proteome</keyword>
<dbReference type="RefSeq" id="XP_025584228.1">
    <property type="nucleotide sequence ID" value="XM_025733308.2"/>
</dbReference>
<dbReference type="OrthoDB" id="4995795at2759"/>
<evidence type="ECO:0000313" key="1">
    <source>
        <dbReference type="EMBL" id="CEI60508.1"/>
    </source>
</evidence>